<evidence type="ECO:0000256" key="5">
    <source>
        <dbReference type="ARBA" id="ARBA00022801"/>
    </source>
</evidence>
<evidence type="ECO:0000256" key="1">
    <source>
        <dbReference type="ARBA" id="ARBA00008021"/>
    </source>
</evidence>
<feature type="compositionally biased region" description="Low complexity" evidence="8">
    <location>
        <begin position="473"/>
        <end position="492"/>
    </location>
</feature>
<keyword evidence="3" id="KW-0479">Metal-binding</keyword>
<dbReference type="InterPro" id="IPR033860">
    <property type="entry name" value="MPN_BRCC36"/>
</dbReference>
<comment type="caution">
    <text evidence="10">The sequence shown here is derived from an EMBL/GenBank/DDBJ whole genome shotgun (WGS) entry which is preliminary data.</text>
</comment>
<organism evidence="10 11">
    <name type="scientific">Cannabis sativa</name>
    <name type="common">Hemp</name>
    <name type="synonym">Marijuana</name>
    <dbReference type="NCBI Taxonomy" id="3483"/>
    <lineage>
        <taxon>Eukaryota</taxon>
        <taxon>Viridiplantae</taxon>
        <taxon>Streptophyta</taxon>
        <taxon>Embryophyta</taxon>
        <taxon>Tracheophyta</taxon>
        <taxon>Spermatophyta</taxon>
        <taxon>Magnoliopsida</taxon>
        <taxon>eudicotyledons</taxon>
        <taxon>Gunneridae</taxon>
        <taxon>Pentapetalae</taxon>
        <taxon>rosids</taxon>
        <taxon>fabids</taxon>
        <taxon>Rosales</taxon>
        <taxon>Cannabaceae</taxon>
        <taxon>Cannabis</taxon>
    </lineage>
</organism>
<dbReference type="GO" id="GO:0070552">
    <property type="term" value="C:BRISC complex"/>
    <property type="evidence" value="ECO:0007669"/>
    <property type="project" value="InterPro"/>
</dbReference>
<dbReference type="SMART" id="SM00232">
    <property type="entry name" value="JAB_MPN"/>
    <property type="match status" value="1"/>
</dbReference>
<dbReference type="AlphaFoldDB" id="A0A7J6GXZ8"/>
<gene>
    <name evidence="10" type="ORF">G4B88_004163</name>
</gene>
<accession>A0A7J6GXZ8</accession>
<dbReference type="PROSITE" id="PS50249">
    <property type="entry name" value="MPN"/>
    <property type="match status" value="1"/>
</dbReference>
<dbReference type="Gene3D" id="3.40.140.10">
    <property type="entry name" value="Cytidine Deaminase, domain 2"/>
    <property type="match status" value="1"/>
</dbReference>
<dbReference type="InterPro" id="IPR000555">
    <property type="entry name" value="JAMM/MPN+_dom"/>
</dbReference>
<sequence length="723" mass="79319">MSLTCVKMSEDVWLTCLTHALSTETEEIMGLLLGDIEGIAVLRNRSVLAGLDWGLSNYKNGNVIALIWGASPQTRSDRRKDRVETNPEQLAAASAQAEISLLLSFNTSYYYYNGHFLSILFFCMYYTGIQDSVLSLLMHNHRMTTSTGRTTRVIGWYHSHPHITVLPSHVDVRTQGMYQLLDSGFIGLIFSCFSEDSFKVGRIQVIAFQSSDGKQSQISRPISLSPVNRNSVIDLESSSSSAEIAPVRSGAVIETSEQDISDSRMAGGNKVGGRSSDLGVLFANADASSVKKDRFGGSYNTNHSNDFVDIDPMDMSESMQEAMHRSNLDISGAEYVRKEVPLYVMPTSSLIKLDSPLTSFTDLQRVLYEEEQAAYNQAILQNMRDWKVHPLAFVHHTSTYQASMCKLIEYCLSPAISALQDRLRENETRVEYQIQDISSIGCSMLILKDEAKNLEAETVRMSNLSSGSPRQVPSHGPRGSVSPSSSMSGAGSRSKRGWGLVSQVLFLDIILAQVTGDRYLNHTWVANMLGDVDWRTVILDHANTSTFRGENHANDVVIPGLETEETLELSEEEEDPLIPSLSLPLALMFVPATGTAPPPTAELITSLAALAASSAVLSRMTSSEAVAAAVTTALTCLVPAALVLARLVAAVVVADPAGNLVTGFATGLDAMSTTLQAELSVLDAMLLGTHTRHYLIFKYSFWALEPSDLQRENEREREREMIW</sequence>
<proteinExistence type="inferred from homology"/>
<dbReference type="GO" id="GO:0004843">
    <property type="term" value="F:cysteine-type deubiquitinase activity"/>
    <property type="evidence" value="ECO:0007669"/>
    <property type="project" value="InterPro"/>
</dbReference>
<keyword evidence="2" id="KW-0645">Protease</keyword>
<dbReference type="InterPro" id="IPR050242">
    <property type="entry name" value="JAMM_MPN+_peptidase_M67A"/>
</dbReference>
<dbReference type="GO" id="GO:0008237">
    <property type="term" value="F:metallopeptidase activity"/>
    <property type="evidence" value="ECO:0007669"/>
    <property type="project" value="UniProtKB-KW"/>
</dbReference>
<evidence type="ECO:0000256" key="4">
    <source>
        <dbReference type="ARBA" id="ARBA00022786"/>
    </source>
</evidence>
<dbReference type="SUPFAM" id="SSF102712">
    <property type="entry name" value="JAB1/MPN domain"/>
    <property type="match status" value="1"/>
</dbReference>
<dbReference type="EMBL" id="JAATIQ010000077">
    <property type="protein sequence ID" value="KAF4387836.1"/>
    <property type="molecule type" value="Genomic_DNA"/>
</dbReference>
<protein>
    <recommendedName>
        <fullName evidence="9">MPN domain-containing protein</fullName>
    </recommendedName>
</protein>
<keyword evidence="4" id="KW-0833">Ubl conjugation pathway</keyword>
<dbReference type="Pfam" id="PF18110">
    <property type="entry name" value="BRCC36_C"/>
    <property type="match status" value="1"/>
</dbReference>
<dbReference type="GO" id="GO:0006508">
    <property type="term" value="P:proteolysis"/>
    <property type="evidence" value="ECO:0007669"/>
    <property type="project" value="UniProtKB-KW"/>
</dbReference>
<keyword evidence="5" id="KW-0378">Hydrolase</keyword>
<dbReference type="InterPro" id="IPR037518">
    <property type="entry name" value="MPN"/>
</dbReference>
<feature type="domain" description="MPN" evidence="9">
    <location>
        <begin position="6"/>
        <end position="214"/>
    </location>
</feature>
<evidence type="ECO:0000313" key="10">
    <source>
        <dbReference type="EMBL" id="KAF4387836.1"/>
    </source>
</evidence>
<evidence type="ECO:0000256" key="7">
    <source>
        <dbReference type="ARBA" id="ARBA00023049"/>
    </source>
</evidence>
<evidence type="ECO:0000256" key="2">
    <source>
        <dbReference type="ARBA" id="ARBA00022670"/>
    </source>
</evidence>
<dbReference type="Proteomes" id="UP000583929">
    <property type="component" value="Unassembled WGS sequence"/>
</dbReference>
<evidence type="ECO:0000259" key="9">
    <source>
        <dbReference type="PROSITE" id="PS50249"/>
    </source>
</evidence>
<name>A0A7J6GXZ8_CANSA</name>
<dbReference type="PANTHER" id="PTHR10410">
    <property type="entry name" value="EUKARYOTIC TRANSLATION INITIATION FACTOR 3 -RELATED"/>
    <property type="match status" value="1"/>
</dbReference>
<dbReference type="CDD" id="cd08068">
    <property type="entry name" value="MPN_BRCC36"/>
    <property type="match status" value="1"/>
</dbReference>
<evidence type="ECO:0000256" key="8">
    <source>
        <dbReference type="SAM" id="MobiDB-lite"/>
    </source>
</evidence>
<dbReference type="GO" id="GO:0006281">
    <property type="term" value="P:DNA repair"/>
    <property type="evidence" value="ECO:0007669"/>
    <property type="project" value="InterPro"/>
</dbReference>
<dbReference type="GO" id="GO:0046872">
    <property type="term" value="F:metal ion binding"/>
    <property type="evidence" value="ECO:0007669"/>
    <property type="project" value="UniProtKB-KW"/>
</dbReference>
<comment type="similarity">
    <text evidence="1">Belongs to the peptidase M67A family. BRCC36 subfamily.</text>
</comment>
<evidence type="ECO:0000313" key="11">
    <source>
        <dbReference type="Proteomes" id="UP000583929"/>
    </source>
</evidence>
<keyword evidence="11" id="KW-1185">Reference proteome</keyword>
<feature type="compositionally biased region" description="Polar residues" evidence="8">
    <location>
        <begin position="460"/>
        <end position="471"/>
    </location>
</feature>
<dbReference type="InterPro" id="IPR040749">
    <property type="entry name" value="BRCC36_C"/>
</dbReference>
<reference evidence="10 11" key="1">
    <citation type="journal article" date="2020" name="bioRxiv">
        <title>Sequence and annotation of 42 cannabis genomes reveals extensive copy number variation in cannabinoid synthesis and pathogen resistance genes.</title>
        <authorList>
            <person name="Mckernan K.J."/>
            <person name="Helbert Y."/>
            <person name="Kane L.T."/>
            <person name="Ebling H."/>
            <person name="Zhang L."/>
            <person name="Liu B."/>
            <person name="Eaton Z."/>
            <person name="Mclaughlin S."/>
            <person name="Kingan S."/>
            <person name="Baybayan P."/>
            <person name="Concepcion G."/>
            <person name="Jordan M."/>
            <person name="Riva A."/>
            <person name="Barbazuk W."/>
            <person name="Harkins T."/>
        </authorList>
    </citation>
    <scope>NUCLEOTIDE SEQUENCE [LARGE SCALE GENOMIC DNA]</scope>
    <source>
        <strain evidence="11">cv. Jamaican Lion 4</strain>
        <tissue evidence="10">Leaf</tissue>
    </source>
</reference>
<keyword evidence="6" id="KW-0862">Zinc</keyword>
<feature type="region of interest" description="Disordered" evidence="8">
    <location>
        <begin position="460"/>
        <end position="492"/>
    </location>
</feature>
<dbReference type="GO" id="GO:0070536">
    <property type="term" value="P:protein K63-linked deubiquitination"/>
    <property type="evidence" value="ECO:0007669"/>
    <property type="project" value="InterPro"/>
</dbReference>
<dbReference type="Pfam" id="PF01398">
    <property type="entry name" value="JAB"/>
    <property type="match status" value="1"/>
</dbReference>
<evidence type="ECO:0000256" key="6">
    <source>
        <dbReference type="ARBA" id="ARBA00022833"/>
    </source>
</evidence>
<keyword evidence="7" id="KW-0482">Metalloprotease</keyword>
<evidence type="ECO:0000256" key="3">
    <source>
        <dbReference type="ARBA" id="ARBA00022723"/>
    </source>
</evidence>